<dbReference type="EMBL" id="MU129477">
    <property type="protein sequence ID" value="KAF9503017.1"/>
    <property type="molecule type" value="Genomic_DNA"/>
</dbReference>
<feature type="transmembrane region" description="Helical" evidence="2">
    <location>
        <begin position="145"/>
        <end position="170"/>
    </location>
</feature>
<name>A0A9P6DFU1_9AGAM</name>
<dbReference type="AlphaFoldDB" id="A0A9P6DFU1"/>
<feature type="compositionally biased region" description="Low complexity" evidence="1">
    <location>
        <begin position="80"/>
        <end position="91"/>
    </location>
</feature>
<dbReference type="Proteomes" id="UP000886523">
    <property type="component" value="Unassembled WGS sequence"/>
</dbReference>
<organism evidence="3 4">
    <name type="scientific">Hydnum rufescens UP504</name>
    <dbReference type="NCBI Taxonomy" id="1448309"/>
    <lineage>
        <taxon>Eukaryota</taxon>
        <taxon>Fungi</taxon>
        <taxon>Dikarya</taxon>
        <taxon>Basidiomycota</taxon>
        <taxon>Agaricomycotina</taxon>
        <taxon>Agaricomycetes</taxon>
        <taxon>Cantharellales</taxon>
        <taxon>Hydnaceae</taxon>
        <taxon>Hydnum</taxon>
    </lineage>
</organism>
<feature type="region of interest" description="Disordered" evidence="1">
    <location>
        <begin position="80"/>
        <end position="113"/>
    </location>
</feature>
<protein>
    <submittedName>
        <fullName evidence="3">Uncharacterized protein</fullName>
    </submittedName>
</protein>
<accession>A0A9P6DFU1</accession>
<proteinExistence type="predicted"/>
<feature type="transmembrane region" description="Helical" evidence="2">
    <location>
        <begin position="120"/>
        <end position="139"/>
    </location>
</feature>
<reference evidence="3" key="1">
    <citation type="journal article" date="2020" name="Nat. Commun.">
        <title>Large-scale genome sequencing of mycorrhizal fungi provides insights into the early evolution of symbiotic traits.</title>
        <authorList>
            <person name="Miyauchi S."/>
            <person name="Kiss E."/>
            <person name="Kuo A."/>
            <person name="Drula E."/>
            <person name="Kohler A."/>
            <person name="Sanchez-Garcia M."/>
            <person name="Morin E."/>
            <person name="Andreopoulos B."/>
            <person name="Barry K.W."/>
            <person name="Bonito G."/>
            <person name="Buee M."/>
            <person name="Carver A."/>
            <person name="Chen C."/>
            <person name="Cichocki N."/>
            <person name="Clum A."/>
            <person name="Culley D."/>
            <person name="Crous P.W."/>
            <person name="Fauchery L."/>
            <person name="Girlanda M."/>
            <person name="Hayes R.D."/>
            <person name="Keri Z."/>
            <person name="LaButti K."/>
            <person name="Lipzen A."/>
            <person name="Lombard V."/>
            <person name="Magnuson J."/>
            <person name="Maillard F."/>
            <person name="Murat C."/>
            <person name="Nolan M."/>
            <person name="Ohm R.A."/>
            <person name="Pangilinan J."/>
            <person name="Pereira M.F."/>
            <person name="Perotto S."/>
            <person name="Peter M."/>
            <person name="Pfister S."/>
            <person name="Riley R."/>
            <person name="Sitrit Y."/>
            <person name="Stielow J.B."/>
            <person name="Szollosi G."/>
            <person name="Zifcakova L."/>
            <person name="Stursova M."/>
            <person name="Spatafora J.W."/>
            <person name="Tedersoo L."/>
            <person name="Vaario L.M."/>
            <person name="Yamada A."/>
            <person name="Yan M."/>
            <person name="Wang P."/>
            <person name="Xu J."/>
            <person name="Bruns T."/>
            <person name="Baldrian P."/>
            <person name="Vilgalys R."/>
            <person name="Dunand C."/>
            <person name="Henrissat B."/>
            <person name="Grigoriev I.V."/>
            <person name="Hibbett D."/>
            <person name="Nagy L.G."/>
            <person name="Martin F.M."/>
        </authorList>
    </citation>
    <scope>NUCLEOTIDE SEQUENCE</scope>
    <source>
        <strain evidence="3">UP504</strain>
    </source>
</reference>
<keyword evidence="4" id="KW-1185">Reference proteome</keyword>
<keyword evidence="2" id="KW-0472">Membrane</keyword>
<evidence type="ECO:0000256" key="2">
    <source>
        <dbReference type="SAM" id="Phobius"/>
    </source>
</evidence>
<keyword evidence="2" id="KW-0812">Transmembrane</keyword>
<sequence>MTEAQRDIQCKKCYNKRLVKVQKLGEECEQRDEAHRVAVEQEKLNAEAVVKAAMERMNISHPMSPHVSLVSDISHPLLPNAPDANAPNLSPRNSPHNSPCDSPRHSHNSPCSSPHDSPTALTILLAVLLTLLLTIPPSLLPVFLLSLWLLSSLSMLALLIYLIHNVLAAIHRVQAEHPRMLTQNLHNIICRALEVTPGCITPALPPRAPCADRARGIQYHEDPFRAPSHHSRVTLKAIGVPQVPTIDRLGFEMITKMNVSCAYGRDHQARPSQHHSYAGSLWTPYEDS</sequence>
<keyword evidence="2" id="KW-1133">Transmembrane helix</keyword>
<gene>
    <name evidence="3" type="ORF">BS47DRAFT_1402835</name>
</gene>
<evidence type="ECO:0000313" key="4">
    <source>
        <dbReference type="Proteomes" id="UP000886523"/>
    </source>
</evidence>
<evidence type="ECO:0000256" key="1">
    <source>
        <dbReference type="SAM" id="MobiDB-lite"/>
    </source>
</evidence>
<evidence type="ECO:0000313" key="3">
    <source>
        <dbReference type="EMBL" id="KAF9503017.1"/>
    </source>
</evidence>
<comment type="caution">
    <text evidence="3">The sequence shown here is derived from an EMBL/GenBank/DDBJ whole genome shotgun (WGS) entry which is preliminary data.</text>
</comment>
<feature type="region of interest" description="Disordered" evidence="1">
    <location>
        <begin position="268"/>
        <end position="288"/>
    </location>
</feature>